<keyword evidence="4" id="KW-1185">Reference proteome</keyword>
<dbReference type="InterPro" id="IPR011990">
    <property type="entry name" value="TPR-like_helical_dom_sf"/>
</dbReference>
<dbReference type="Pfam" id="PF00515">
    <property type="entry name" value="TPR_1"/>
    <property type="match status" value="1"/>
</dbReference>
<gene>
    <name evidence="3" type="ORF">H8S08_04920</name>
</gene>
<feature type="chain" id="PRO_5045209078" evidence="2">
    <location>
        <begin position="22"/>
        <end position="437"/>
    </location>
</feature>
<name>A0ABR7CL33_9BACT</name>
<organism evidence="3 4">
    <name type="scientific">Alistipes hominis</name>
    <dbReference type="NCBI Taxonomy" id="2763015"/>
    <lineage>
        <taxon>Bacteria</taxon>
        <taxon>Pseudomonadati</taxon>
        <taxon>Bacteroidota</taxon>
        <taxon>Bacteroidia</taxon>
        <taxon>Bacteroidales</taxon>
        <taxon>Rikenellaceae</taxon>
        <taxon>Alistipes</taxon>
    </lineage>
</organism>
<evidence type="ECO:0000256" key="2">
    <source>
        <dbReference type="SAM" id="SignalP"/>
    </source>
</evidence>
<dbReference type="Pfam" id="PF13181">
    <property type="entry name" value="TPR_8"/>
    <property type="match status" value="1"/>
</dbReference>
<dbReference type="Gene3D" id="1.25.40.10">
    <property type="entry name" value="Tetratricopeptide repeat domain"/>
    <property type="match status" value="2"/>
</dbReference>
<evidence type="ECO:0000313" key="3">
    <source>
        <dbReference type="EMBL" id="MBC5616363.1"/>
    </source>
</evidence>
<feature type="repeat" description="TPR" evidence="1">
    <location>
        <begin position="305"/>
        <end position="338"/>
    </location>
</feature>
<dbReference type="SMART" id="SM00028">
    <property type="entry name" value="TPR"/>
    <property type="match status" value="4"/>
</dbReference>
<dbReference type="InterPro" id="IPR019734">
    <property type="entry name" value="TPR_rpt"/>
</dbReference>
<dbReference type="PROSITE" id="PS50005">
    <property type="entry name" value="TPR"/>
    <property type="match status" value="1"/>
</dbReference>
<dbReference type="PANTHER" id="PTHR12558">
    <property type="entry name" value="CELL DIVISION CYCLE 16,23,27"/>
    <property type="match status" value="1"/>
</dbReference>
<sequence>MKRLFLFVAVAALGITGTAQAQEAKFDEAAIIKKVEKLELDSQTPKRGARASSWIDLGNAYLEAGTVAATGLYRGLDQLTAQVLFPKPEEGTENVAGTEYVKWSYPYFDLYLKDGAVYFWKMKKTIVDNALEKAAAAYKKAYELEPKDAEAKVAEGFKKIADAYKQDADNLYVMREFDPTADAFAAAYDVQNQAPLNKIDTVCCFNAGYLYTLTGKFDKGVKYLNDAIANGYESNGEAYYYLYHCYRAQKDFEKAKEALVTGLGKYPKNNQILEQLIVLYSETGEDPNTIIPYIQQGIANDPNNAELWAGLGTIYDKLGNTPEALKAFGKALELAPDEFTNNFNYSLMLIRQADLKTEEFNKKSFTSREERDAAMKEVDQAYVDILAPLEKAHVAKPDDPTTVELLKSVYFRLRDTSPAMMENFKKYDELFKSMPQQ</sequence>
<dbReference type="PANTHER" id="PTHR12558:SF13">
    <property type="entry name" value="CELL DIVISION CYCLE PROTEIN 27 HOMOLOG"/>
    <property type="match status" value="1"/>
</dbReference>
<feature type="signal peptide" evidence="2">
    <location>
        <begin position="1"/>
        <end position="21"/>
    </location>
</feature>
<dbReference type="SUPFAM" id="SSF48452">
    <property type="entry name" value="TPR-like"/>
    <property type="match status" value="1"/>
</dbReference>
<evidence type="ECO:0000313" key="4">
    <source>
        <dbReference type="Proteomes" id="UP000636891"/>
    </source>
</evidence>
<dbReference type="EMBL" id="JACOOK010000002">
    <property type="protein sequence ID" value="MBC5616363.1"/>
    <property type="molecule type" value="Genomic_DNA"/>
</dbReference>
<dbReference type="PROSITE" id="PS50293">
    <property type="entry name" value="TPR_REGION"/>
    <property type="match status" value="1"/>
</dbReference>
<keyword evidence="1" id="KW-0802">TPR repeat</keyword>
<proteinExistence type="predicted"/>
<comment type="caution">
    <text evidence="3">The sequence shown here is derived from an EMBL/GenBank/DDBJ whole genome shotgun (WGS) entry which is preliminary data.</text>
</comment>
<dbReference type="Proteomes" id="UP000636891">
    <property type="component" value="Unassembled WGS sequence"/>
</dbReference>
<accession>A0ABR7CL33</accession>
<keyword evidence="2" id="KW-0732">Signal</keyword>
<reference evidence="3 4" key="1">
    <citation type="submission" date="2020-08" db="EMBL/GenBank/DDBJ databases">
        <title>Genome public.</title>
        <authorList>
            <person name="Liu C."/>
            <person name="Sun Q."/>
        </authorList>
    </citation>
    <scope>NUCLEOTIDE SEQUENCE [LARGE SCALE GENOMIC DNA]</scope>
    <source>
        <strain evidence="3 4">New-7</strain>
    </source>
</reference>
<dbReference type="RefSeq" id="WP_101572031.1">
    <property type="nucleotide sequence ID" value="NZ_JACOOK010000002.1"/>
</dbReference>
<evidence type="ECO:0000256" key="1">
    <source>
        <dbReference type="PROSITE-ProRule" id="PRU00339"/>
    </source>
</evidence>
<protein>
    <submittedName>
        <fullName evidence="3">Tetratricopeptide repeat protein</fullName>
    </submittedName>
</protein>